<evidence type="ECO:0000313" key="3">
    <source>
        <dbReference type="Proteomes" id="UP000249794"/>
    </source>
</evidence>
<dbReference type="EMBL" id="QBMP01000264">
    <property type="protein sequence ID" value="PZO47700.1"/>
    <property type="molecule type" value="Genomic_DNA"/>
</dbReference>
<comment type="caution">
    <text evidence="2">The sequence shown here is derived from an EMBL/GenBank/DDBJ whole genome shotgun (WGS) entry which is preliminary data.</text>
</comment>
<feature type="compositionally biased region" description="Polar residues" evidence="1">
    <location>
        <begin position="614"/>
        <end position="629"/>
    </location>
</feature>
<feature type="region of interest" description="Disordered" evidence="1">
    <location>
        <begin position="547"/>
        <end position="651"/>
    </location>
</feature>
<accession>A0A2W4WT39</accession>
<proteinExistence type="predicted"/>
<organism evidence="2 3">
    <name type="scientific">Phormidesmis priestleyi</name>
    <dbReference type="NCBI Taxonomy" id="268141"/>
    <lineage>
        <taxon>Bacteria</taxon>
        <taxon>Bacillati</taxon>
        <taxon>Cyanobacteriota</taxon>
        <taxon>Cyanophyceae</taxon>
        <taxon>Leptolyngbyales</taxon>
        <taxon>Leptolyngbyaceae</taxon>
        <taxon>Phormidesmis</taxon>
    </lineage>
</organism>
<feature type="compositionally biased region" description="Polar residues" evidence="1">
    <location>
        <begin position="554"/>
        <end position="564"/>
    </location>
</feature>
<evidence type="ECO:0000313" key="2">
    <source>
        <dbReference type="EMBL" id="PZO47700.1"/>
    </source>
</evidence>
<feature type="compositionally biased region" description="Pro residues" evidence="1">
    <location>
        <begin position="412"/>
        <end position="423"/>
    </location>
</feature>
<sequence>MKYWEFLIQKEGDQTWLPLEAQQVEILEGRYRVVAHTDRVETPMDIRVSQLITDELPTRKRIRKRTGKTNGTGLVVVMPYMHLKPGEWELICSGLDNLDALTGESWQYHVQLHVFARTEEDWSSEWPIPTDSETVDSVLIEDSSARDLSHATREDLPLLQAQAELETQRQNKNSYADSSASETTFRLEPAAQAYRISLRQQAYLARHNQPMTIVGKVNSLTEALNEDTSELWIRLQNPQTAQIIMEAHRPLSLARLPADFKVQIQLPAEISTRVILGEVSLKATASETHTPTPILASTAFTITAGIAQLLDTIANQDASVFEEETAVLLESKAPTHKAADPMLPLTSLDLTPQGVAPAVGVVLPPQLSRDNDTTAASAAHYLDLPTFGASAEANGVGAIAPESTDNANPASSPTPPPTLPLSYPPMVSQPAQFLGTSILEDDLETDEIAAALEDIDENLHLANSALDELEPPGIEAALSKTDSQNKHPSAQQTAQQADWLKDNQSEPADSAESSDHDFQSLKLKDHFWQRLTNLTHEGRQEANQLAQNMKAAGVSQSRTANQPELSDFTDGNEIVVYDEPAAPQWTQRNVQRDPQRPGSARDQAIEQRRAQRLASLQANRQAKSGQSRLDQSRLDPSASQESTSHPLTSRFEPPIQAAAAAQADLPEMALPVISVPMGDLVAGELVTITVRTRPSAFKPFIKLWMVDRQSRSLVIEPKLLTNLKPDALGDLEAATQMLVPMDCLDVQIAAIAIDMATQQESSKAVVNRHVIPASQISSFQRFNL</sequence>
<gene>
    <name evidence="2" type="ORF">DCF15_18745</name>
</gene>
<dbReference type="AlphaFoldDB" id="A0A2W4WT39"/>
<reference evidence="3" key="1">
    <citation type="submission" date="2018-04" db="EMBL/GenBank/DDBJ databases">
        <authorList>
            <person name="Cornet L."/>
        </authorList>
    </citation>
    <scope>NUCLEOTIDE SEQUENCE [LARGE SCALE GENOMIC DNA]</scope>
</reference>
<reference evidence="2 3" key="2">
    <citation type="submission" date="2018-06" db="EMBL/GenBank/DDBJ databases">
        <title>Metagenomic assembly of (sub)arctic Cyanobacteria and their associated microbiome from non-axenic cultures.</title>
        <authorList>
            <person name="Baurain D."/>
        </authorList>
    </citation>
    <scope>NUCLEOTIDE SEQUENCE [LARGE SCALE GENOMIC DNA]</scope>
    <source>
        <strain evidence="2">ULC027bin1</strain>
    </source>
</reference>
<protein>
    <submittedName>
        <fullName evidence="2">Uncharacterized protein</fullName>
    </submittedName>
</protein>
<feature type="region of interest" description="Disordered" evidence="1">
    <location>
        <begin position="399"/>
        <end position="423"/>
    </location>
</feature>
<dbReference type="Proteomes" id="UP000249794">
    <property type="component" value="Unassembled WGS sequence"/>
</dbReference>
<feature type="compositionally biased region" description="Polar residues" evidence="1">
    <location>
        <begin position="637"/>
        <end position="647"/>
    </location>
</feature>
<feature type="compositionally biased region" description="Polar residues" evidence="1">
    <location>
        <begin position="480"/>
        <end position="496"/>
    </location>
</feature>
<name>A0A2W4WT39_9CYAN</name>
<feature type="region of interest" description="Disordered" evidence="1">
    <location>
        <begin position="480"/>
        <end position="518"/>
    </location>
</feature>
<evidence type="ECO:0000256" key="1">
    <source>
        <dbReference type="SAM" id="MobiDB-lite"/>
    </source>
</evidence>